<dbReference type="AlphaFoldDB" id="A0A6N7XKP2"/>
<dbReference type="GO" id="GO:0046872">
    <property type="term" value="F:metal ion binding"/>
    <property type="evidence" value="ECO:0007669"/>
    <property type="project" value="InterPro"/>
</dbReference>
<evidence type="ECO:0000313" key="6">
    <source>
        <dbReference type="EMBL" id="MSU01352.1"/>
    </source>
</evidence>
<dbReference type="InterPro" id="IPR028991">
    <property type="entry name" value="KamE_N"/>
</dbReference>
<dbReference type="GO" id="GO:0046983">
    <property type="term" value="F:protein dimerization activity"/>
    <property type="evidence" value="ECO:0007669"/>
    <property type="project" value="InterPro"/>
</dbReference>
<feature type="domain" description="B12-binding" evidence="5">
    <location>
        <begin position="600"/>
        <end position="737"/>
    </location>
</feature>
<dbReference type="Pfam" id="PF16554">
    <property type="entry name" value="OAM_dimer"/>
    <property type="match status" value="1"/>
</dbReference>
<keyword evidence="4" id="KW-0170">Cobalt</keyword>
<dbReference type="Pfam" id="PF09043">
    <property type="entry name" value="Lys-AminoMut_A"/>
    <property type="match status" value="1"/>
</dbReference>
<dbReference type="InterPro" id="IPR036724">
    <property type="entry name" value="Cobalamin-bd_sf"/>
</dbReference>
<dbReference type="GO" id="GO:0031419">
    <property type="term" value="F:cobalamin binding"/>
    <property type="evidence" value="ECO:0007669"/>
    <property type="project" value="UniProtKB-KW"/>
</dbReference>
<evidence type="ECO:0000256" key="2">
    <source>
        <dbReference type="ARBA" id="ARBA00022628"/>
    </source>
</evidence>
<reference evidence="6 7" key="1">
    <citation type="submission" date="2019-09" db="EMBL/GenBank/DDBJ databases">
        <title>In-depth cultivation of the pig gut microbiome towards novel bacterial diversity and tailored functional studies.</title>
        <authorList>
            <person name="Wylensek D."/>
            <person name="Hitch T.C.A."/>
            <person name="Clavel T."/>
        </authorList>
    </citation>
    <scope>NUCLEOTIDE SEQUENCE [LARGE SCALE GENOMIC DNA]</scope>
    <source>
        <strain evidence="6 7">WCA3-693-APC-4?</strain>
    </source>
</reference>
<comment type="cofactor">
    <cofactor evidence="1">
        <name>adenosylcob(III)alamin</name>
        <dbReference type="ChEBI" id="CHEBI:18408"/>
    </cofactor>
</comment>
<dbReference type="InterPro" id="IPR049834">
    <property type="entry name" value="OraE-like"/>
</dbReference>
<dbReference type="Gene3D" id="3.40.50.280">
    <property type="entry name" value="Cobalamin-binding domain"/>
    <property type="match status" value="1"/>
</dbReference>
<dbReference type="NCBIfam" id="NF040743">
    <property type="entry name" value="ornith_mutase_E"/>
    <property type="match status" value="1"/>
</dbReference>
<dbReference type="GO" id="GO:0016853">
    <property type="term" value="F:isomerase activity"/>
    <property type="evidence" value="ECO:0007669"/>
    <property type="project" value="UniProtKB-KW"/>
</dbReference>
<sequence length="738" mass="83163">MKLDHNEKLDIDFILKDIEKYRPRRRGWHWREGTEENRQIGKFEYYDMSESLENSQPLPAAKYFDSIDPQPKPVITTEIASGRFEDDIRRMRMAAWHGADHIMVIRTAGQSHFESLIEGTPQGVGGIPISRKQVRAQRKALDFIEDEVGRPINYHSYVSGVAGPEIAVMFAEEGVNGAHQDPQYNVLYRNINMVRSFVDAAEAKRVMTWADIAQIDGAHNANATAREAWKVMPELMVQHAINSIFSVKVGMKKENICLSTVPPTAPPAPCMRLDLPYAVALRELFKEYKMRAQMNTKYMESSTREATVTHVLNLLISQLTRADIQSTITPDEGRNVPWHIYNIEAVDTAKQAFTGMDGLGSMVEIKRNEGELADKVRELKERAILFMEEILEVGGYFNAVEEGFFVDSGYYPERNGDGIVRKSDKGVGEGTVFERDKDYMAPVTAHFGYNNIGQYSESFIHNPSELIGGGTFEDPSKIIFIDELDENDNVNVRLEEVKELRKTSKIKPEMEWLGDGIIHTTLFLPTDERTAEFAAIEIGKKMGLEDVEVIHKEIMQEAEGTRIELKGRFVHTIDINDLVIPPKPKIMTDDEIREDIEKKPMKIVAATVGEDEHSVGLREIIDIKHGGIERYGIESHILGTSISIEKLVDAAIELNADAILASTIISHDDIHYKNMKKLHDLCIEKGIRDKIILAAGGTQVSNELAIESGMDQGFGRGTKGQHVATFLVEKRRAMSHEN</sequence>
<proteinExistence type="predicted"/>
<accession>A0A6N7XKP2</accession>
<gene>
    <name evidence="6" type="ORF">FYJ83_07720</name>
</gene>
<dbReference type="Pfam" id="PF02310">
    <property type="entry name" value="B12-binding"/>
    <property type="match status" value="1"/>
</dbReference>
<dbReference type="Gene3D" id="3.20.20.440">
    <property type="entry name" value="D-Lysine 5,6-aminomutase alpha subunit"/>
    <property type="match status" value="1"/>
</dbReference>
<keyword evidence="7" id="KW-1185">Reference proteome</keyword>
<dbReference type="InterPro" id="IPR015130">
    <property type="entry name" value="Lys-AminoMut_A"/>
</dbReference>
<dbReference type="Proteomes" id="UP000469523">
    <property type="component" value="Unassembled WGS sequence"/>
</dbReference>
<keyword evidence="2" id="KW-0846">Cobalamin</keyword>
<dbReference type="PROSITE" id="PS51332">
    <property type="entry name" value="B12_BINDING"/>
    <property type="match status" value="1"/>
</dbReference>
<dbReference type="SUPFAM" id="SSF51703">
    <property type="entry name" value="Cobalamin (vitamin B12)-dependent enzymes"/>
    <property type="match status" value="1"/>
</dbReference>
<organism evidence="6 7">
    <name type="scientific">Tissierella pigra</name>
    <dbReference type="NCBI Taxonomy" id="2607614"/>
    <lineage>
        <taxon>Bacteria</taxon>
        <taxon>Bacillati</taxon>
        <taxon>Bacillota</taxon>
        <taxon>Tissierellia</taxon>
        <taxon>Tissierellales</taxon>
        <taxon>Tissierellaceae</taxon>
        <taxon>Tissierella</taxon>
    </lineage>
</organism>
<comment type="caution">
    <text evidence="6">The sequence shown here is derived from an EMBL/GenBank/DDBJ whole genome shotgun (WGS) entry which is preliminary data.</text>
</comment>
<dbReference type="SUPFAM" id="SSF52242">
    <property type="entry name" value="Cobalamin (vitamin B12)-binding domain"/>
    <property type="match status" value="1"/>
</dbReference>
<protein>
    <submittedName>
        <fullName evidence="6">LuxR family transcriptional regulator</fullName>
    </submittedName>
</protein>
<dbReference type="InterPro" id="IPR037086">
    <property type="entry name" value="Lys-AminoMut_asu_sf"/>
</dbReference>
<dbReference type="RefSeq" id="WP_154439761.1">
    <property type="nucleotide sequence ID" value="NZ_JAHLPJ010000001.1"/>
</dbReference>
<dbReference type="EMBL" id="VUNQ01000013">
    <property type="protein sequence ID" value="MSU01352.1"/>
    <property type="molecule type" value="Genomic_DNA"/>
</dbReference>
<evidence type="ECO:0000256" key="4">
    <source>
        <dbReference type="ARBA" id="ARBA00023285"/>
    </source>
</evidence>
<evidence type="ECO:0000256" key="3">
    <source>
        <dbReference type="ARBA" id="ARBA00023235"/>
    </source>
</evidence>
<name>A0A6N7XKP2_9FIRM</name>
<dbReference type="InterPro" id="IPR016176">
    <property type="entry name" value="Cbl-dep_enz_cat"/>
</dbReference>
<dbReference type="InterPro" id="IPR006158">
    <property type="entry name" value="Cobalamin-bd"/>
</dbReference>
<dbReference type="InterPro" id="IPR036843">
    <property type="entry name" value="KamE_N_sf"/>
</dbReference>
<evidence type="ECO:0000313" key="7">
    <source>
        <dbReference type="Proteomes" id="UP000469523"/>
    </source>
</evidence>
<evidence type="ECO:0000256" key="1">
    <source>
        <dbReference type="ARBA" id="ARBA00001922"/>
    </source>
</evidence>
<evidence type="ECO:0000259" key="5">
    <source>
        <dbReference type="PROSITE" id="PS51332"/>
    </source>
</evidence>
<keyword evidence="3" id="KW-0413">Isomerase</keyword>
<dbReference type="Gene3D" id="3.30.30.60">
    <property type="entry name" value="D-lysine 5,6-aminomutase beta subunit KamE, N-terminal domain"/>
    <property type="match status" value="1"/>
</dbReference>